<protein>
    <submittedName>
        <fullName evidence="3">Uncharacterized protein</fullName>
    </submittedName>
</protein>
<sequence length="418" mass="48126">MKSRSISKVVLTALLFGSMVVTTSFVTILMATPVAEAKKLTPEEKQLKVDQRQTALALKKINSMQRYIEEDNIKSAERTIKQASKYYGKVSDEFKENDKDAILVGQKIEEYAAAIQQLKDNREAQHQLNETLTQEQRAYSKMVTQWEGVIELLMVGRDKDTNTNYYLGKFPKFEESYAQFVSIEAQVREKLPNLIQLHPKASVNIPPKKISVGEFLDLVHNAAKYRKEGYQVVCDKLFDEQLAYYEKEYNTLKSDDYLNVRWLSRLYGKNADNDIRDIAEIKQAYQSAGIEASKERQDRLASIKPKMRALLKEKAEHHHWSEHEDQYSYSDGDMKRILSKSGRDVEEMGALPAREWKIAKNGLGIPVNRHSNGYVLYEVEDAPFLAGFSVIFYRPFNGQDYDPVSNVSLRDVFVPYED</sequence>
<dbReference type="Proteomes" id="UP000196125">
    <property type="component" value="Unassembled WGS sequence"/>
</dbReference>
<dbReference type="AlphaFoldDB" id="A0A1Y6ISQ5"/>
<dbReference type="EMBL" id="FXXI01000002">
    <property type="protein sequence ID" value="SMS00675.1"/>
    <property type="molecule type" value="Genomic_DNA"/>
</dbReference>
<dbReference type="OrthoDB" id="7107793at2"/>
<feature type="coiled-coil region" evidence="1">
    <location>
        <begin position="108"/>
        <end position="135"/>
    </location>
</feature>
<evidence type="ECO:0000313" key="4">
    <source>
        <dbReference type="Proteomes" id="UP000196125"/>
    </source>
</evidence>
<gene>
    <name evidence="2" type="ORF">SBX37_00075</name>
    <name evidence="3" type="ORF">VIM7927_01944</name>
</gene>
<evidence type="ECO:0000313" key="2">
    <source>
        <dbReference type="EMBL" id="MDW6001305.1"/>
    </source>
</evidence>
<keyword evidence="5" id="KW-1185">Reference proteome</keyword>
<proteinExistence type="predicted"/>
<organism evidence="3 4">
    <name type="scientific">Vibrio mangrovi</name>
    <dbReference type="NCBI Taxonomy" id="474394"/>
    <lineage>
        <taxon>Bacteria</taxon>
        <taxon>Pseudomonadati</taxon>
        <taxon>Pseudomonadota</taxon>
        <taxon>Gammaproteobacteria</taxon>
        <taxon>Vibrionales</taxon>
        <taxon>Vibrionaceae</taxon>
        <taxon>Vibrio</taxon>
    </lineage>
</organism>
<reference evidence="3 4" key="1">
    <citation type="submission" date="2017-05" db="EMBL/GenBank/DDBJ databases">
        <authorList>
            <person name="Song R."/>
            <person name="Chenine A.L."/>
            <person name="Ruprecht R.M."/>
        </authorList>
    </citation>
    <scope>NUCLEOTIDE SEQUENCE [LARGE SCALE GENOMIC DNA]</scope>
    <source>
        <strain evidence="3 4">CECT 7927</strain>
    </source>
</reference>
<keyword evidence="1" id="KW-0175">Coiled coil</keyword>
<dbReference type="Proteomes" id="UP001283366">
    <property type="component" value="Unassembled WGS sequence"/>
</dbReference>
<name>A0A1Y6ISQ5_9VIBR</name>
<evidence type="ECO:0000313" key="3">
    <source>
        <dbReference type="EMBL" id="SMS00675.1"/>
    </source>
</evidence>
<accession>A0A1Y6ISQ5</accession>
<reference evidence="2 5" key="2">
    <citation type="submission" date="2023-11" db="EMBL/GenBank/DDBJ databases">
        <title>Plant-associative lifestyle of Vibrio porteresiae and its evolutionary dynamics.</title>
        <authorList>
            <person name="Rameshkumar N."/>
            <person name="Kirti K."/>
        </authorList>
    </citation>
    <scope>NUCLEOTIDE SEQUENCE [LARGE SCALE GENOMIC DNA]</scope>
    <source>
        <strain evidence="2 5">MSSRF38</strain>
    </source>
</reference>
<evidence type="ECO:0000256" key="1">
    <source>
        <dbReference type="SAM" id="Coils"/>
    </source>
</evidence>
<dbReference type="RefSeq" id="WP_087480696.1">
    <property type="nucleotide sequence ID" value="NZ_AP024883.1"/>
</dbReference>
<evidence type="ECO:0000313" key="5">
    <source>
        <dbReference type="Proteomes" id="UP001283366"/>
    </source>
</evidence>
<dbReference type="EMBL" id="JAWRCO010000001">
    <property type="protein sequence ID" value="MDW6001305.1"/>
    <property type="molecule type" value="Genomic_DNA"/>
</dbReference>